<reference evidence="1" key="2">
    <citation type="journal article" date="2015" name="Data Brief">
        <title>Shoot transcriptome of the giant reed, Arundo donax.</title>
        <authorList>
            <person name="Barrero R.A."/>
            <person name="Guerrero F.D."/>
            <person name="Moolhuijzen P."/>
            <person name="Goolsby J.A."/>
            <person name="Tidwell J."/>
            <person name="Bellgard S.E."/>
            <person name="Bellgard M.I."/>
        </authorList>
    </citation>
    <scope>NUCLEOTIDE SEQUENCE</scope>
    <source>
        <tissue evidence="1">Shoot tissue taken approximately 20 cm above the soil surface</tissue>
    </source>
</reference>
<evidence type="ECO:0000313" key="1">
    <source>
        <dbReference type="EMBL" id="JAD58873.1"/>
    </source>
</evidence>
<name>A0A0A9B9L2_ARUDO</name>
<accession>A0A0A9B9L2</accession>
<dbReference type="EMBL" id="GBRH01239022">
    <property type="protein sequence ID" value="JAD58873.1"/>
    <property type="molecule type" value="Transcribed_RNA"/>
</dbReference>
<reference evidence="1" key="1">
    <citation type="submission" date="2014-09" db="EMBL/GenBank/DDBJ databases">
        <authorList>
            <person name="Magalhaes I.L.F."/>
            <person name="Oliveira U."/>
            <person name="Santos F.R."/>
            <person name="Vidigal T.H.D.A."/>
            <person name="Brescovit A.D."/>
            <person name="Santos A.J."/>
        </authorList>
    </citation>
    <scope>NUCLEOTIDE SEQUENCE</scope>
    <source>
        <tissue evidence="1">Shoot tissue taken approximately 20 cm above the soil surface</tissue>
    </source>
</reference>
<sequence>MDPSVCPVLSCDL</sequence>
<organism evidence="1">
    <name type="scientific">Arundo donax</name>
    <name type="common">Giant reed</name>
    <name type="synonym">Donax arundinaceus</name>
    <dbReference type="NCBI Taxonomy" id="35708"/>
    <lineage>
        <taxon>Eukaryota</taxon>
        <taxon>Viridiplantae</taxon>
        <taxon>Streptophyta</taxon>
        <taxon>Embryophyta</taxon>
        <taxon>Tracheophyta</taxon>
        <taxon>Spermatophyta</taxon>
        <taxon>Magnoliopsida</taxon>
        <taxon>Liliopsida</taxon>
        <taxon>Poales</taxon>
        <taxon>Poaceae</taxon>
        <taxon>PACMAD clade</taxon>
        <taxon>Arundinoideae</taxon>
        <taxon>Arundineae</taxon>
        <taxon>Arundo</taxon>
    </lineage>
</organism>
<proteinExistence type="predicted"/>
<protein>
    <submittedName>
        <fullName evidence="1">Uncharacterized protein</fullName>
    </submittedName>
</protein>